<evidence type="ECO:0000313" key="2">
    <source>
        <dbReference type="Proteomes" id="UP001217178"/>
    </source>
</evidence>
<keyword evidence="2" id="KW-1185">Reference proteome</keyword>
<dbReference type="SUPFAM" id="SSF52799">
    <property type="entry name" value="(Phosphotyrosine protein) phosphatases II"/>
    <property type="match status" value="1"/>
</dbReference>
<gene>
    <name evidence="1" type="ORF">PSI23_03595</name>
</gene>
<dbReference type="RefSeq" id="WP_273553794.1">
    <property type="nucleotide sequence ID" value="NZ_JAQRFI010000005.1"/>
</dbReference>
<dbReference type="Gene3D" id="3.90.190.10">
    <property type="entry name" value="Protein tyrosine phosphatase superfamily"/>
    <property type="match status" value="1"/>
</dbReference>
<organism evidence="1 2">
    <name type="scientific">Xenorhabdus yunnanensis</name>
    <dbReference type="NCBI Taxonomy" id="3025878"/>
    <lineage>
        <taxon>Bacteria</taxon>
        <taxon>Pseudomonadati</taxon>
        <taxon>Pseudomonadota</taxon>
        <taxon>Gammaproteobacteria</taxon>
        <taxon>Enterobacterales</taxon>
        <taxon>Morganellaceae</taxon>
        <taxon>Xenorhabdus</taxon>
    </lineage>
</organism>
<name>A0ABT5LBH4_9GAMM</name>
<comment type="caution">
    <text evidence="1">The sequence shown here is derived from an EMBL/GenBank/DDBJ whole genome shotgun (WGS) entry which is preliminary data.</text>
</comment>
<dbReference type="Pfam" id="PF13350">
    <property type="entry name" value="Y_phosphatase3"/>
    <property type="match status" value="1"/>
</dbReference>
<dbReference type="EMBL" id="JAQRFI010000005">
    <property type="protein sequence ID" value="MDC9588422.1"/>
    <property type="molecule type" value="Genomic_DNA"/>
</dbReference>
<evidence type="ECO:0000313" key="1">
    <source>
        <dbReference type="EMBL" id="MDC9588422.1"/>
    </source>
</evidence>
<sequence length="238" mass="27537">MKTQLNNISQLNICPIDHIDILNGRMLRIRQATTDIKRATANNCGTLIRCGMQRGKEQTVFNILSEILPINSWVDLRTPEEYEPQFNGYHFPASTKYLNRPIRFKPPENNLTHIVTESDYIDLYFTMSHTAWTIAQEVAELLHTGNVVLHCSLGKDRTGLVTAATLHQFQFSDINIAHDFGLSARFLRRQYQLIQDKAKRNGVPNHLQARRYELSEKTIVPVLNEWTNIIKRSRNKHD</sequence>
<dbReference type="InterPro" id="IPR016130">
    <property type="entry name" value="Tyr_Pase_AS"/>
</dbReference>
<dbReference type="Proteomes" id="UP001217178">
    <property type="component" value="Unassembled WGS sequence"/>
</dbReference>
<reference evidence="1 2" key="1">
    <citation type="submission" date="2023-02" db="EMBL/GenBank/DDBJ databases">
        <title>Entomopathogenic bacteria.</title>
        <authorList>
            <person name="Machado R.A."/>
        </authorList>
    </citation>
    <scope>NUCLEOTIDE SEQUENCE [LARGE SCALE GENOMIC DNA]</scope>
    <source>
        <strain evidence="1 2">XENO-10</strain>
    </source>
</reference>
<proteinExistence type="predicted"/>
<dbReference type="PROSITE" id="PS00383">
    <property type="entry name" value="TYR_PHOSPHATASE_1"/>
    <property type="match status" value="1"/>
</dbReference>
<dbReference type="InterPro" id="IPR029021">
    <property type="entry name" value="Prot-tyrosine_phosphatase-like"/>
</dbReference>
<protein>
    <submittedName>
        <fullName evidence="1">Tyrosine-protein phosphatase</fullName>
    </submittedName>
</protein>
<dbReference type="InterPro" id="IPR026893">
    <property type="entry name" value="Tyr/Ser_Pase_IphP-type"/>
</dbReference>
<accession>A0ABT5LBH4</accession>